<keyword evidence="2 4" id="KW-0238">DNA-binding</keyword>
<dbReference type="SUPFAM" id="SSF46689">
    <property type="entry name" value="Homeodomain-like"/>
    <property type="match status" value="1"/>
</dbReference>
<dbReference type="PRINTS" id="PR00455">
    <property type="entry name" value="HTHTETR"/>
</dbReference>
<dbReference type="AlphaFoldDB" id="A0A1B1BCA8"/>
<proteinExistence type="predicted"/>
<dbReference type="EMBL" id="JAGGLP010000002">
    <property type="protein sequence ID" value="MBP2047886.1"/>
    <property type="molecule type" value="Genomic_DNA"/>
</dbReference>
<dbReference type="GO" id="GO:0003700">
    <property type="term" value="F:DNA-binding transcription factor activity"/>
    <property type="evidence" value="ECO:0007669"/>
    <property type="project" value="TreeGrafter"/>
</dbReference>
<dbReference type="InterPro" id="IPR009057">
    <property type="entry name" value="Homeodomain-like_sf"/>
</dbReference>
<gene>
    <name evidence="6" type="ORF">AVL59_13015</name>
    <name evidence="7" type="ORF">J2Z21_000810</name>
</gene>
<feature type="domain" description="HTH tetR-type" evidence="5">
    <location>
        <begin position="16"/>
        <end position="76"/>
    </location>
</feature>
<keyword evidence="3" id="KW-0804">Transcription</keyword>
<dbReference type="Proteomes" id="UP001519309">
    <property type="component" value="Unassembled WGS sequence"/>
</dbReference>
<dbReference type="PANTHER" id="PTHR30055">
    <property type="entry name" value="HTH-TYPE TRANSCRIPTIONAL REGULATOR RUTR"/>
    <property type="match status" value="1"/>
</dbReference>
<sequence>MDDSLERSEAVRARQEPRRSELLDAATAYVMEQGLDGLSIRPLAAALGIGHRTLLYYFGSKEELIAEIFMAFRAHDRRVLDVNSAVLASAGPDQAIEAVWEAMSAPEQTGYWRFFFEAYGYAVREPERYRAFLDGIVLDWLALIGDHLVAAGIVDPERSFALATLTLAAFRGLLLDLVATGDRDRTSAAARALAAALAAPRP</sequence>
<accession>A0A1B1BCA8</accession>
<dbReference type="OrthoDB" id="5177743at2"/>
<dbReference type="RefSeq" id="WP_067317213.1">
    <property type="nucleotide sequence ID" value="NZ_CP016279.1"/>
</dbReference>
<dbReference type="Pfam" id="PF00440">
    <property type="entry name" value="TetR_N"/>
    <property type="match status" value="1"/>
</dbReference>
<dbReference type="Proteomes" id="UP000092659">
    <property type="component" value="Chromosome"/>
</dbReference>
<name>A0A1B1BCA8_9ACTN</name>
<protein>
    <submittedName>
        <fullName evidence="7">AcrR family transcriptional regulator</fullName>
    </submittedName>
</protein>
<evidence type="ECO:0000313" key="8">
    <source>
        <dbReference type="Proteomes" id="UP000092659"/>
    </source>
</evidence>
<dbReference type="EMBL" id="CP016279">
    <property type="protein sequence ID" value="ANP56473.1"/>
    <property type="molecule type" value="Genomic_DNA"/>
</dbReference>
<evidence type="ECO:0000313" key="7">
    <source>
        <dbReference type="EMBL" id="MBP2047886.1"/>
    </source>
</evidence>
<evidence type="ECO:0000256" key="4">
    <source>
        <dbReference type="PROSITE-ProRule" id="PRU00335"/>
    </source>
</evidence>
<dbReference type="InterPro" id="IPR001647">
    <property type="entry name" value="HTH_TetR"/>
</dbReference>
<dbReference type="GO" id="GO:0000976">
    <property type="term" value="F:transcription cis-regulatory region binding"/>
    <property type="evidence" value="ECO:0007669"/>
    <property type="project" value="TreeGrafter"/>
</dbReference>
<evidence type="ECO:0000259" key="5">
    <source>
        <dbReference type="PROSITE" id="PS50977"/>
    </source>
</evidence>
<evidence type="ECO:0000256" key="2">
    <source>
        <dbReference type="ARBA" id="ARBA00023125"/>
    </source>
</evidence>
<reference evidence="7 9" key="2">
    <citation type="submission" date="2021-03" db="EMBL/GenBank/DDBJ databases">
        <title>Genomic Encyclopedia of Type Strains, Phase IV (KMG-IV): sequencing the most valuable type-strain genomes for metagenomic binning, comparative biology and taxonomic classification.</title>
        <authorList>
            <person name="Goeker M."/>
        </authorList>
    </citation>
    <scope>NUCLEOTIDE SEQUENCE [LARGE SCALE GENOMIC DNA]</scope>
    <source>
        <strain evidence="7 9">DSM 40499</strain>
    </source>
</reference>
<keyword evidence="9" id="KW-1185">Reference proteome</keyword>
<evidence type="ECO:0000313" key="6">
    <source>
        <dbReference type="EMBL" id="ANP56473.1"/>
    </source>
</evidence>
<dbReference type="InterPro" id="IPR050109">
    <property type="entry name" value="HTH-type_TetR-like_transc_reg"/>
</dbReference>
<evidence type="ECO:0000313" key="9">
    <source>
        <dbReference type="Proteomes" id="UP001519309"/>
    </source>
</evidence>
<keyword evidence="1" id="KW-0805">Transcription regulation</keyword>
<reference evidence="6 8" key="1">
    <citation type="submission" date="2016-06" db="EMBL/GenBank/DDBJ databases">
        <title>Complete genome sequence of Streptomyces griseochromogenes ATCC 14511, the Blasticidin S producer.</title>
        <authorList>
            <person name="Wu L."/>
        </authorList>
    </citation>
    <scope>NUCLEOTIDE SEQUENCE [LARGE SCALE GENOMIC DNA]</scope>
    <source>
        <strain evidence="6 8">ATCC 14511</strain>
    </source>
</reference>
<dbReference type="KEGG" id="sgs:AVL59_13015"/>
<dbReference type="Gene3D" id="1.10.357.10">
    <property type="entry name" value="Tetracycline Repressor, domain 2"/>
    <property type="match status" value="1"/>
</dbReference>
<evidence type="ECO:0000256" key="1">
    <source>
        <dbReference type="ARBA" id="ARBA00023015"/>
    </source>
</evidence>
<dbReference type="STRING" id="68214.AVL59_13015"/>
<evidence type="ECO:0000256" key="3">
    <source>
        <dbReference type="ARBA" id="ARBA00023163"/>
    </source>
</evidence>
<organism evidence="6 8">
    <name type="scientific">Streptomyces griseochromogenes</name>
    <dbReference type="NCBI Taxonomy" id="68214"/>
    <lineage>
        <taxon>Bacteria</taxon>
        <taxon>Bacillati</taxon>
        <taxon>Actinomycetota</taxon>
        <taxon>Actinomycetes</taxon>
        <taxon>Kitasatosporales</taxon>
        <taxon>Streptomycetaceae</taxon>
        <taxon>Streptomyces</taxon>
    </lineage>
</organism>
<dbReference type="PROSITE" id="PS50977">
    <property type="entry name" value="HTH_TETR_2"/>
    <property type="match status" value="1"/>
</dbReference>
<dbReference type="PANTHER" id="PTHR30055:SF234">
    <property type="entry name" value="HTH-TYPE TRANSCRIPTIONAL REGULATOR BETI"/>
    <property type="match status" value="1"/>
</dbReference>
<feature type="DNA-binding region" description="H-T-H motif" evidence="4">
    <location>
        <begin position="39"/>
        <end position="58"/>
    </location>
</feature>